<dbReference type="InterPro" id="IPR011051">
    <property type="entry name" value="RmlC_Cupin_sf"/>
</dbReference>
<dbReference type="EC" id="2.7.7.13" evidence="2"/>
<feature type="domain" description="Nucleotidyl transferase" evidence="9">
    <location>
        <begin position="7"/>
        <end position="286"/>
    </location>
</feature>
<sequence length="475" mass="51351">MTDKIVPVIMAGGKGTRLWPLSRATAAKQFLKVVGEETLFQSTLQRVSDTSLYEAPLVVTNEEFRFLVAEQAREQGVALSGILLEPVARNTAAAIAVAARVVAERFGPDAALLVLASDHAITVDAVYLASITAAATAARSGKLVTFGITPTEPATGYGYIELGADLGNGAHAVSRFVEKPDAQKAQALIDAGNYYWNSGMFLFCATDIIDELERYAPEVMAAATEAVAKATKDIDFIRLSTEAFTAAPSISLDYAVMEKTANAAVVPSAIQWSDLGSWDAVWKIGEPDADGNVVKGNATVHNTRNSLVISRNSHMAVQGMDGVAVIASEDAVFVGRLDEAQEVGNLVKLLASDKKTASLTETHPTSLRPWGGYTSILNGDRFQVKRLFVHPEKKLSLQKHFHRSEHWICVRGTAEVTINDKVTMLYENQSIYIPQGAVHRLGNPGKIMLEMIEIQTGSYLGEDDIVRLIDEFGRT</sequence>
<evidence type="ECO:0000256" key="1">
    <source>
        <dbReference type="ARBA" id="ARBA00006115"/>
    </source>
</evidence>
<evidence type="ECO:0000256" key="4">
    <source>
        <dbReference type="ARBA" id="ARBA00022695"/>
    </source>
</evidence>
<dbReference type="InterPro" id="IPR014710">
    <property type="entry name" value="RmlC-like_jellyroll"/>
</dbReference>
<dbReference type="InterPro" id="IPR051161">
    <property type="entry name" value="Mannose-6P_isomerase_type2"/>
</dbReference>
<evidence type="ECO:0000313" key="11">
    <source>
        <dbReference type="EMBL" id="KAA3524994.1"/>
    </source>
</evidence>
<evidence type="ECO:0000256" key="2">
    <source>
        <dbReference type="ARBA" id="ARBA00012387"/>
    </source>
</evidence>
<dbReference type="FunFam" id="3.90.550.10:FF:000046">
    <property type="entry name" value="Mannose-1-phosphate guanylyltransferase (GDP)"/>
    <property type="match status" value="1"/>
</dbReference>
<dbReference type="OrthoDB" id="9806359at2"/>
<evidence type="ECO:0000313" key="12">
    <source>
        <dbReference type="Proteomes" id="UP000436911"/>
    </source>
</evidence>
<keyword evidence="3 11" id="KW-0808">Transferase</keyword>
<dbReference type="Pfam" id="PF00483">
    <property type="entry name" value="NTP_transferase"/>
    <property type="match status" value="1"/>
</dbReference>
<accession>A0A368NSA5</accession>
<dbReference type="GO" id="GO:0009298">
    <property type="term" value="P:GDP-mannose biosynthetic process"/>
    <property type="evidence" value="ECO:0007669"/>
    <property type="project" value="TreeGrafter"/>
</dbReference>
<dbReference type="InterPro" id="IPR029044">
    <property type="entry name" value="Nucleotide-diphossugar_trans"/>
</dbReference>
<dbReference type="Gene3D" id="2.60.120.10">
    <property type="entry name" value="Jelly Rolls"/>
    <property type="match status" value="1"/>
</dbReference>
<name>A0A368NSA5_AGRVI</name>
<evidence type="ECO:0000256" key="3">
    <source>
        <dbReference type="ARBA" id="ARBA00022679"/>
    </source>
</evidence>
<protein>
    <recommendedName>
        <fullName evidence="2">mannose-1-phosphate guanylyltransferase</fullName>
        <ecNumber evidence="2">2.7.7.13</ecNumber>
    </recommendedName>
</protein>
<dbReference type="Proteomes" id="UP000436911">
    <property type="component" value="Unassembled WGS sequence"/>
</dbReference>
<dbReference type="Gene3D" id="3.90.550.10">
    <property type="entry name" value="Spore Coat Polysaccharide Biosynthesis Protein SpsA, Chain A"/>
    <property type="match status" value="1"/>
</dbReference>
<dbReference type="SUPFAM" id="SSF51182">
    <property type="entry name" value="RmlC-like cupins"/>
    <property type="match status" value="1"/>
</dbReference>
<dbReference type="CDD" id="cd02509">
    <property type="entry name" value="GDP-M1P_Guanylyltransferase"/>
    <property type="match status" value="1"/>
</dbReference>
<dbReference type="Pfam" id="PF01050">
    <property type="entry name" value="MannoseP_isomer"/>
    <property type="match status" value="1"/>
</dbReference>
<evidence type="ECO:0000256" key="8">
    <source>
        <dbReference type="RuleBase" id="RU004190"/>
    </source>
</evidence>
<dbReference type="CDD" id="cd02213">
    <property type="entry name" value="cupin_PMI_typeII_C"/>
    <property type="match status" value="1"/>
</dbReference>
<evidence type="ECO:0000259" key="10">
    <source>
        <dbReference type="Pfam" id="PF01050"/>
    </source>
</evidence>
<dbReference type="InterPro" id="IPR005835">
    <property type="entry name" value="NTP_transferase_dom"/>
</dbReference>
<dbReference type="PANTHER" id="PTHR46390:SF1">
    <property type="entry name" value="MANNOSE-1-PHOSPHATE GUANYLYLTRANSFERASE"/>
    <property type="match status" value="1"/>
</dbReference>
<evidence type="ECO:0000256" key="5">
    <source>
        <dbReference type="ARBA" id="ARBA00022741"/>
    </source>
</evidence>
<keyword evidence="11" id="KW-0413">Isomerase</keyword>
<dbReference type="InterPro" id="IPR049577">
    <property type="entry name" value="GMPP_N"/>
</dbReference>
<feature type="domain" description="Mannose-6-phosphate isomerase type II C-terminal" evidence="10">
    <location>
        <begin position="358"/>
        <end position="469"/>
    </location>
</feature>
<dbReference type="InterPro" id="IPR006375">
    <property type="entry name" value="Man1P_GuaTrfase/Man6P_Isoase"/>
</dbReference>
<dbReference type="FunFam" id="2.60.120.10:FF:000032">
    <property type="entry name" value="Mannose-1-phosphate guanylyltransferase/mannose-6-phosphate isomerase"/>
    <property type="match status" value="1"/>
</dbReference>
<dbReference type="GO" id="GO:0005525">
    <property type="term" value="F:GTP binding"/>
    <property type="evidence" value="ECO:0007669"/>
    <property type="project" value="UniProtKB-KW"/>
</dbReference>
<dbReference type="GO" id="GO:0004475">
    <property type="term" value="F:mannose-1-phosphate guanylyltransferase (GTP) activity"/>
    <property type="evidence" value="ECO:0007669"/>
    <property type="project" value="UniProtKB-EC"/>
</dbReference>
<proteinExistence type="inferred from homology"/>
<dbReference type="GO" id="GO:0016853">
    <property type="term" value="F:isomerase activity"/>
    <property type="evidence" value="ECO:0007669"/>
    <property type="project" value="UniProtKB-KW"/>
</dbReference>
<organism evidence="11 12">
    <name type="scientific">Agrobacterium vitis</name>
    <name type="common">Rhizobium vitis</name>
    <dbReference type="NCBI Taxonomy" id="373"/>
    <lineage>
        <taxon>Bacteria</taxon>
        <taxon>Pseudomonadati</taxon>
        <taxon>Pseudomonadota</taxon>
        <taxon>Alphaproteobacteria</taxon>
        <taxon>Hyphomicrobiales</taxon>
        <taxon>Rhizobiaceae</taxon>
        <taxon>Rhizobium/Agrobacterium group</taxon>
        <taxon>Agrobacterium</taxon>
    </lineage>
</organism>
<keyword evidence="5" id="KW-0547">Nucleotide-binding</keyword>
<comment type="similarity">
    <text evidence="1 8">Belongs to the mannose-6-phosphate isomerase type 2 family.</text>
</comment>
<dbReference type="AlphaFoldDB" id="A0A368NSA5"/>
<keyword evidence="4 11" id="KW-0548">Nucleotidyltransferase</keyword>
<dbReference type="InterPro" id="IPR001538">
    <property type="entry name" value="Man6P_isomerase-2_C"/>
</dbReference>
<dbReference type="GeneID" id="60683248"/>
<evidence type="ECO:0000256" key="6">
    <source>
        <dbReference type="ARBA" id="ARBA00023134"/>
    </source>
</evidence>
<dbReference type="NCBIfam" id="TIGR01479">
    <property type="entry name" value="GMP_PMI"/>
    <property type="match status" value="1"/>
</dbReference>
<evidence type="ECO:0000256" key="7">
    <source>
        <dbReference type="ARBA" id="ARBA00047343"/>
    </source>
</evidence>
<comment type="catalytic activity">
    <reaction evidence="7">
        <text>alpha-D-mannose 1-phosphate + GTP + H(+) = GDP-alpha-D-mannose + diphosphate</text>
        <dbReference type="Rhea" id="RHEA:15229"/>
        <dbReference type="ChEBI" id="CHEBI:15378"/>
        <dbReference type="ChEBI" id="CHEBI:33019"/>
        <dbReference type="ChEBI" id="CHEBI:37565"/>
        <dbReference type="ChEBI" id="CHEBI:57527"/>
        <dbReference type="ChEBI" id="CHEBI:58409"/>
        <dbReference type="EC" id="2.7.7.13"/>
    </reaction>
</comment>
<evidence type="ECO:0000259" key="9">
    <source>
        <dbReference type="Pfam" id="PF00483"/>
    </source>
</evidence>
<comment type="caution">
    <text evidence="11">The sequence shown here is derived from an EMBL/GenBank/DDBJ whole genome shotgun (WGS) entry which is preliminary data.</text>
</comment>
<dbReference type="SUPFAM" id="SSF53448">
    <property type="entry name" value="Nucleotide-diphospho-sugar transferases"/>
    <property type="match status" value="1"/>
</dbReference>
<dbReference type="RefSeq" id="WP_114386787.1">
    <property type="nucleotide sequence ID" value="NZ_CP055265.1"/>
</dbReference>
<dbReference type="PANTHER" id="PTHR46390">
    <property type="entry name" value="MANNOSE-1-PHOSPHATE GUANYLYLTRANSFERASE"/>
    <property type="match status" value="1"/>
</dbReference>
<keyword evidence="6" id="KW-0342">GTP-binding</keyword>
<dbReference type="EMBL" id="QUSG01000013">
    <property type="protein sequence ID" value="KAA3524994.1"/>
    <property type="molecule type" value="Genomic_DNA"/>
</dbReference>
<reference evidence="11 12" key="1">
    <citation type="submission" date="2018-08" db="EMBL/GenBank/DDBJ databases">
        <title>Genome sequencing of Agrobacterium vitis strain ICMP 10754.</title>
        <authorList>
            <person name="Visnovsky S.B."/>
            <person name="Pitman A.R."/>
        </authorList>
    </citation>
    <scope>NUCLEOTIDE SEQUENCE [LARGE SCALE GENOMIC DNA]</scope>
    <source>
        <strain evidence="11 12">ICMP 10754</strain>
    </source>
</reference>
<gene>
    <name evidence="11" type="ORF">DXT89_18875</name>
</gene>
<dbReference type="GO" id="GO:0000271">
    <property type="term" value="P:polysaccharide biosynthetic process"/>
    <property type="evidence" value="ECO:0007669"/>
    <property type="project" value="InterPro"/>
</dbReference>